<dbReference type="PROSITE" id="PS51679">
    <property type="entry name" value="SAM_MT_C5"/>
    <property type="match status" value="1"/>
</dbReference>
<reference evidence="10" key="2">
    <citation type="submission" date="2020-05" db="EMBL/GenBank/DDBJ databases">
        <title>Classification of alakaliphilic streptomycetes isolated from an alkaline soil next to Lonar Crater, India and a proposal for the recognition of Streptomyces alkaliterrae sp. nov.</title>
        <authorList>
            <person name="Golinska P."/>
        </authorList>
    </citation>
    <scope>NUCLEOTIDE SEQUENCE [LARGE SCALE GENOMIC DNA]</scope>
    <source>
        <strain evidence="10">OF8</strain>
    </source>
</reference>
<dbReference type="GO" id="GO:0044027">
    <property type="term" value="P:negative regulation of gene expression via chromosomal CpG island methylation"/>
    <property type="evidence" value="ECO:0007669"/>
    <property type="project" value="TreeGrafter"/>
</dbReference>
<organism evidence="8 9">
    <name type="scientific">Streptomyces alkaliterrae</name>
    <dbReference type="NCBI Taxonomy" id="2213162"/>
    <lineage>
        <taxon>Bacteria</taxon>
        <taxon>Bacillati</taxon>
        <taxon>Actinomycetota</taxon>
        <taxon>Actinomycetes</taxon>
        <taxon>Kitasatosporales</taxon>
        <taxon>Streptomycetaceae</taxon>
        <taxon>Streptomyces</taxon>
    </lineage>
</organism>
<dbReference type="GO" id="GO:0003886">
    <property type="term" value="F:DNA (cytosine-5-)-methyltransferase activity"/>
    <property type="evidence" value="ECO:0007669"/>
    <property type="project" value="UniProtKB-EC"/>
</dbReference>
<dbReference type="GO" id="GO:0032259">
    <property type="term" value="P:methylation"/>
    <property type="evidence" value="ECO:0007669"/>
    <property type="project" value="UniProtKB-KW"/>
</dbReference>
<evidence type="ECO:0000256" key="3">
    <source>
        <dbReference type="ARBA" id="ARBA00022679"/>
    </source>
</evidence>
<dbReference type="Gene3D" id="3.40.50.150">
    <property type="entry name" value="Vaccinia Virus protein VP39"/>
    <property type="match status" value="1"/>
</dbReference>
<dbReference type="EMBL" id="JABJXA010000095">
    <property type="protein sequence ID" value="MBB1260406.1"/>
    <property type="molecule type" value="Genomic_DNA"/>
</dbReference>
<evidence type="ECO:0000256" key="1">
    <source>
        <dbReference type="ARBA" id="ARBA00011975"/>
    </source>
</evidence>
<dbReference type="Proteomes" id="UP000320857">
    <property type="component" value="Unassembled WGS sequence"/>
</dbReference>
<accession>A0A5P0YLT4</accession>
<dbReference type="Gene3D" id="3.90.120.10">
    <property type="entry name" value="DNA Methylase, subunit A, domain 2"/>
    <property type="match status" value="1"/>
</dbReference>
<dbReference type="Pfam" id="PF00145">
    <property type="entry name" value="DNA_methylase"/>
    <property type="match status" value="2"/>
</dbReference>
<dbReference type="InterPro" id="IPR050390">
    <property type="entry name" value="C5-Methyltransferase"/>
</dbReference>
<reference evidence="7" key="3">
    <citation type="journal article" name="Syst. Appl. Microbiol.">
        <title>Streptomyces alkaliterrae sp. nov., isolated from an alkaline soil, and emended descriptions of Streptomyces alkaliphilus, Streptomyces calidiresistens and Streptomyces durbertensis.</title>
        <authorList>
            <person name="Swiecimska M."/>
            <person name="Golinska P."/>
            <person name="Nouioui I."/>
            <person name="Wypij M."/>
            <person name="Rai M."/>
            <person name="Sangal V."/>
            <person name="Goodfellow M."/>
        </authorList>
    </citation>
    <scope>NUCLEOTIDE SEQUENCE</scope>
    <source>
        <strain evidence="7">OF8</strain>
    </source>
</reference>
<evidence type="ECO:0000313" key="8">
    <source>
        <dbReference type="EMBL" id="MQS01324.1"/>
    </source>
</evidence>
<evidence type="ECO:0000313" key="7">
    <source>
        <dbReference type="EMBL" id="MBB1260406.1"/>
    </source>
</evidence>
<reference evidence="8 9" key="1">
    <citation type="submission" date="2019-10" db="EMBL/GenBank/DDBJ databases">
        <title>Streptomyces sp. nov., a novel actinobacterium isolated from alkaline environment.</title>
        <authorList>
            <person name="Golinska P."/>
        </authorList>
    </citation>
    <scope>NUCLEOTIDE SEQUENCE [LARGE SCALE GENOMIC DNA]</scope>
    <source>
        <strain evidence="8 9">OF1</strain>
    </source>
</reference>
<dbReference type="RefSeq" id="WP_143646798.1">
    <property type="nucleotide sequence ID" value="NZ_JABJXA010000095.1"/>
</dbReference>
<dbReference type="PANTHER" id="PTHR10629:SF52">
    <property type="entry name" value="DNA (CYTOSINE-5)-METHYLTRANSFERASE 1"/>
    <property type="match status" value="1"/>
</dbReference>
<gene>
    <name evidence="8" type="ORF">FNX44_005430</name>
    <name evidence="7" type="ORF">H3147_16405</name>
</gene>
<evidence type="ECO:0000313" key="10">
    <source>
        <dbReference type="Proteomes" id="UP000517765"/>
    </source>
</evidence>
<evidence type="ECO:0000256" key="2">
    <source>
        <dbReference type="ARBA" id="ARBA00022603"/>
    </source>
</evidence>
<keyword evidence="3 6" id="KW-0808">Transferase</keyword>
<evidence type="ECO:0000313" key="9">
    <source>
        <dbReference type="Proteomes" id="UP000320857"/>
    </source>
</evidence>
<dbReference type="EC" id="2.1.1.37" evidence="1"/>
<evidence type="ECO:0000256" key="5">
    <source>
        <dbReference type="ARBA" id="ARBA00022747"/>
    </source>
</evidence>
<dbReference type="InterPro" id="IPR029063">
    <property type="entry name" value="SAM-dependent_MTases_sf"/>
</dbReference>
<protein>
    <recommendedName>
        <fullName evidence="1">DNA (cytosine-5-)-methyltransferase</fullName>
        <ecNumber evidence="1">2.1.1.37</ecNumber>
    </recommendedName>
</protein>
<dbReference type="SUPFAM" id="SSF53335">
    <property type="entry name" value="S-adenosyl-L-methionine-dependent methyltransferases"/>
    <property type="match status" value="1"/>
</dbReference>
<keyword evidence="5" id="KW-0680">Restriction system</keyword>
<keyword evidence="9" id="KW-1185">Reference proteome</keyword>
<comment type="caution">
    <text evidence="8">The sequence shown here is derived from an EMBL/GenBank/DDBJ whole genome shotgun (WGS) entry which is preliminary data.</text>
</comment>
<dbReference type="InterPro" id="IPR001525">
    <property type="entry name" value="C5_MeTfrase"/>
</dbReference>
<dbReference type="PANTHER" id="PTHR10629">
    <property type="entry name" value="CYTOSINE-SPECIFIC METHYLTRANSFERASE"/>
    <property type="match status" value="1"/>
</dbReference>
<keyword evidence="2 6" id="KW-0489">Methyltransferase</keyword>
<keyword evidence="4 6" id="KW-0949">S-adenosyl-L-methionine</keyword>
<name>A0A5P0YLT4_9ACTN</name>
<feature type="active site" evidence="6">
    <location>
        <position position="80"/>
    </location>
</feature>
<dbReference type="EMBL" id="VJYK02000035">
    <property type="protein sequence ID" value="MQS01324.1"/>
    <property type="molecule type" value="Genomic_DNA"/>
</dbReference>
<dbReference type="Proteomes" id="UP000517765">
    <property type="component" value="Unassembled WGS sequence"/>
</dbReference>
<proteinExistence type="inferred from homology"/>
<dbReference type="GO" id="GO:0009307">
    <property type="term" value="P:DNA restriction-modification system"/>
    <property type="evidence" value="ECO:0007669"/>
    <property type="project" value="UniProtKB-KW"/>
</dbReference>
<dbReference type="OrthoDB" id="9813719at2"/>
<dbReference type="GO" id="GO:0003677">
    <property type="term" value="F:DNA binding"/>
    <property type="evidence" value="ECO:0007669"/>
    <property type="project" value="TreeGrafter"/>
</dbReference>
<evidence type="ECO:0000256" key="4">
    <source>
        <dbReference type="ARBA" id="ARBA00022691"/>
    </source>
</evidence>
<dbReference type="AlphaFoldDB" id="A0A5P0YLT4"/>
<sequence length="421" mass="46554">MAYHHDADLTFTDLFCGAGGSSTGLVEAGYTLRLAANHDPVSIQTHAANHPTADHWIADINAIDKRRLPRTRILWASPICTEVSPAGGRRRTHGQTVLDLDGIAKPATFERTRATALDIIAAAEIHRYDIILCENVIEFALDWELFGWWLSGLSILGYEHQIVCASSAHLGGVNNPLAPQHRDRLYIVFRRREIPPLNLDVRPEALCPECGPVRAIQVWRNPRRRKIGKWGVQYDYRCPNQTCGRLILTPTTRPVSEVIDWDLPGNRVGDGRPNRKKYTPYAPTTRARIAVGLQRFGSNPHIAVLRRNGTAVPVTAPVPAISAQGRHHALIVPIGRTAAVRTTNEPLTTVATKPHHSLVRPAPSVDECTLRMLTTTELMSAQRFPETYIVHGNQAEQILQAGNAVSVNAARWLGERVKAAL</sequence>
<evidence type="ECO:0000256" key="6">
    <source>
        <dbReference type="PROSITE-ProRule" id="PRU01016"/>
    </source>
</evidence>
<comment type="similarity">
    <text evidence="6">Belongs to the class I-like SAM-binding methyltransferase superfamily. C5-methyltransferase family.</text>
</comment>